<accession>A0A1G4AT49</accession>
<keyword evidence="2" id="KW-1185">Reference proteome</keyword>
<dbReference type="AlphaFoldDB" id="A0A1G4AT49"/>
<dbReference type="GeneID" id="34565588"/>
<gene>
    <name evidence="1" type="ORF">CORC01_12458</name>
</gene>
<protein>
    <submittedName>
        <fullName evidence="1">Uncharacterized protein</fullName>
    </submittedName>
</protein>
<dbReference type="EMBL" id="MJBS01000154">
    <property type="protein sequence ID" value="OHE92222.1"/>
    <property type="molecule type" value="Genomic_DNA"/>
</dbReference>
<dbReference type="Proteomes" id="UP000176998">
    <property type="component" value="Unassembled WGS sequence"/>
</dbReference>
<evidence type="ECO:0000313" key="2">
    <source>
        <dbReference type="Proteomes" id="UP000176998"/>
    </source>
</evidence>
<dbReference type="STRING" id="1209926.A0A1G4AT49"/>
<sequence>MPLLMTNYNRQDIFASLQAELIYIIMRLISGEGSTSEDRDYNTRMLLAYEALWKQFMIITDTPCSVDSKSSKT</sequence>
<comment type="caution">
    <text evidence="1">The sequence shown here is derived from an EMBL/GenBank/DDBJ whole genome shotgun (WGS) entry which is preliminary data.</text>
</comment>
<dbReference type="OrthoDB" id="5423818at2759"/>
<organism evidence="1 2">
    <name type="scientific">Colletotrichum orchidophilum</name>
    <dbReference type="NCBI Taxonomy" id="1209926"/>
    <lineage>
        <taxon>Eukaryota</taxon>
        <taxon>Fungi</taxon>
        <taxon>Dikarya</taxon>
        <taxon>Ascomycota</taxon>
        <taxon>Pezizomycotina</taxon>
        <taxon>Sordariomycetes</taxon>
        <taxon>Hypocreomycetidae</taxon>
        <taxon>Glomerellales</taxon>
        <taxon>Glomerellaceae</taxon>
        <taxon>Colletotrichum</taxon>
    </lineage>
</organism>
<proteinExistence type="predicted"/>
<evidence type="ECO:0000313" key="1">
    <source>
        <dbReference type="EMBL" id="OHE92222.1"/>
    </source>
</evidence>
<dbReference type="RefSeq" id="XP_022469392.1">
    <property type="nucleotide sequence ID" value="XM_022624078.1"/>
</dbReference>
<name>A0A1G4AT49_9PEZI</name>
<reference evidence="1 2" key="1">
    <citation type="submission" date="2016-09" db="EMBL/GenBank/DDBJ databases">
        <authorList>
            <person name="Capua I."/>
            <person name="De Benedictis P."/>
            <person name="Joannis T."/>
            <person name="Lombin L.H."/>
            <person name="Cattoli G."/>
        </authorList>
    </citation>
    <scope>NUCLEOTIDE SEQUENCE [LARGE SCALE GENOMIC DNA]</scope>
    <source>
        <strain evidence="1 2">IMI 309357</strain>
    </source>
</reference>